<dbReference type="InterPro" id="IPR032299">
    <property type="entry name" value="DUF4843"/>
</dbReference>
<dbReference type="PROSITE" id="PS51257">
    <property type="entry name" value="PROKAR_LIPOPROTEIN"/>
    <property type="match status" value="1"/>
</dbReference>
<accession>A0A1H5TV93</accession>
<reference evidence="2" key="1">
    <citation type="submission" date="2016-10" db="EMBL/GenBank/DDBJ databases">
        <authorList>
            <person name="Varghese N."/>
            <person name="Submissions S."/>
        </authorList>
    </citation>
    <scope>NUCLEOTIDE SEQUENCE [LARGE SCALE GENOMIC DNA]</scope>
    <source>
        <strain evidence="2">DSM 22361</strain>
    </source>
</reference>
<evidence type="ECO:0008006" key="3">
    <source>
        <dbReference type="Google" id="ProtNLM"/>
    </source>
</evidence>
<sequence length="257" mass="30012">MRNSFYICLLLALFTSCKENQDITTFDLNQRYLNFSQTDTTALTYDINYLGTSEYSFALEEQETNVKKVGIPIAMAGKMPEQDLNYTVAVNQELTTLPKDAYTFDPFIYRKGRVKDSVFVQVKKIEAMKTKKFILVLDIVENENFKVGHNKATSFQLTVSNMLSEPSWWSRYTDYMGPYYPEVYQQWIYTYVEGADPTLSPVTNKPYLYWGNMPTYIPNLPEDYPILYHHILKLKKYFQENVVYPNGDSSKPRILLP</sequence>
<dbReference type="Proteomes" id="UP000236731">
    <property type="component" value="Unassembled WGS sequence"/>
</dbReference>
<organism evidence="1 2">
    <name type="scientific">Sphingobacterium lactis</name>
    <dbReference type="NCBI Taxonomy" id="797291"/>
    <lineage>
        <taxon>Bacteria</taxon>
        <taxon>Pseudomonadati</taxon>
        <taxon>Bacteroidota</taxon>
        <taxon>Sphingobacteriia</taxon>
        <taxon>Sphingobacteriales</taxon>
        <taxon>Sphingobacteriaceae</taxon>
        <taxon>Sphingobacterium</taxon>
    </lineage>
</organism>
<proteinExistence type="predicted"/>
<dbReference type="AlphaFoldDB" id="A0A1H5TV93"/>
<dbReference type="EMBL" id="FNUT01000002">
    <property type="protein sequence ID" value="SEF66713.1"/>
    <property type="molecule type" value="Genomic_DNA"/>
</dbReference>
<protein>
    <recommendedName>
        <fullName evidence="3">DUF4843 domain-containing protein</fullName>
    </recommendedName>
</protein>
<keyword evidence="2" id="KW-1185">Reference proteome</keyword>
<evidence type="ECO:0000313" key="2">
    <source>
        <dbReference type="Proteomes" id="UP000236731"/>
    </source>
</evidence>
<evidence type="ECO:0000313" key="1">
    <source>
        <dbReference type="EMBL" id="SEF66713.1"/>
    </source>
</evidence>
<dbReference type="Pfam" id="PF16132">
    <property type="entry name" value="DUF4843"/>
    <property type="match status" value="1"/>
</dbReference>
<gene>
    <name evidence="1" type="ORF">SAMN05421877_10291</name>
</gene>
<name>A0A1H5TV93_9SPHI</name>